<protein>
    <submittedName>
        <fullName evidence="1">Uncharacterized protein</fullName>
    </submittedName>
</protein>
<reference evidence="1" key="1">
    <citation type="submission" date="2014-09" db="EMBL/GenBank/DDBJ databases">
        <authorList>
            <person name="Magalhaes I.L.F."/>
            <person name="Oliveira U."/>
            <person name="Santos F.R."/>
            <person name="Vidigal T.H.D.A."/>
            <person name="Brescovit A.D."/>
            <person name="Santos A.J."/>
        </authorList>
    </citation>
    <scope>NUCLEOTIDE SEQUENCE</scope>
    <source>
        <tissue evidence="1">Shoot tissue taken approximately 20 cm above the soil surface</tissue>
    </source>
</reference>
<organism evidence="1">
    <name type="scientific">Arundo donax</name>
    <name type="common">Giant reed</name>
    <name type="synonym">Donax arundinaceus</name>
    <dbReference type="NCBI Taxonomy" id="35708"/>
    <lineage>
        <taxon>Eukaryota</taxon>
        <taxon>Viridiplantae</taxon>
        <taxon>Streptophyta</taxon>
        <taxon>Embryophyta</taxon>
        <taxon>Tracheophyta</taxon>
        <taxon>Spermatophyta</taxon>
        <taxon>Magnoliopsida</taxon>
        <taxon>Liliopsida</taxon>
        <taxon>Poales</taxon>
        <taxon>Poaceae</taxon>
        <taxon>PACMAD clade</taxon>
        <taxon>Arundinoideae</taxon>
        <taxon>Arundineae</taxon>
        <taxon>Arundo</taxon>
    </lineage>
</organism>
<dbReference type="AlphaFoldDB" id="A0A0A9FFD1"/>
<reference evidence="1" key="2">
    <citation type="journal article" date="2015" name="Data Brief">
        <title>Shoot transcriptome of the giant reed, Arundo donax.</title>
        <authorList>
            <person name="Barrero R.A."/>
            <person name="Guerrero F.D."/>
            <person name="Moolhuijzen P."/>
            <person name="Goolsby J.A."/>
            <person name="Tidwell J."/>
            <person name="Bellgard S.E."/>
            <person name="Bellgard M.I."/>
        </authorList>
    </citation>
    <scope>NUCLEOTIDE SEQUENCE</scope>
    <source>
        <tissue evidence="1">Shoot tissue taken approximately 20 cm above the soil surface</tissue>
    </source>
</reference>
<proteinExistence type="predicted"/>
<evidence type="ECO:0000313" key="1">
    <source>
        <dbReference type="EMBL" id="JAE11740.1"/>
    </source>
</evidence>
<accession>A0A0A9FFD1</accession>
<name>A0A0A9FFD1_ARUDO</name>
<sequence length="19" mass="2317">MVCVKVTRCHQCYLFYPLI</sequence>
<dbReference type="EMBL" id="GBRH01186156">
    <property type="protein sequence ID" value="JAE11740.1"/>
    <property type="molecule type" value="Transcribed_RNA"/>
</dbReference>